<dbReference type="GO" id="GO:0003677">
    <property type="term" value="F:DNA binding"/>
    <property type="evidence" value="ECO:0007669"/>
    <property type="project" value="UniProtKB-KW"/>
</dbReference>
<dbReference type="SMART" id="SM00346">
    <property type="entry name" value="HTH_ICLR"/>
    <property type="match status" value="1"/>
</dbReference>
<keyword evidence="1" id="KW-0805">Transcription regulation</keyword>
<feature type="domain" description="HTH iclR-type" evidence="3">
    <location>
        <begin position="9"/>
        <end position="96"/>
    </location>
</feature>
<organism evidence="4 5">
    <name type="scientific">Halohasta litchfieldiae</name>
    <dbReference type="NCBI Taxonomy" id="1073996"/>
    <lineage>
        <taxon>Archaea</taxon>
        <taxon>Methanobacteriati</taxon>
        <taxon>Methanobacteriota</taxon>
        <taxon>Stenosarchaea group</taxon>
        <taxon>Halobacteria</taxon>
        <taxon>Halobacteriales</taxon>
        <taxon>Haloferacaceae</taxon>
        <taxon>Halohasta</taxon>
    </lineage>
</organism>
<dbReference type="RefSeq" id="WP_089673032.1">
    <property type="nucleotide sequence ID" value="NZ_CP024845.1"/>
</dbReference>
<reference evidence="4 5" key="1">
    <citation type="submission" date="2016-10" db="EMBL/GenBank/DDBJ databases">
        <authorList>
            <person name="de Groot N.N."/>
        </authorList>
    </citation>
    <scope>NUCLEOTIDE SEQUENCE [LARGE SCALE GENOMIC DNA]</scope>
    <source>
        <strain evidence="4 5">DSM 22187</strain>
    </source>
</reference>
<keyword evidence="5" id="KW-1185">Reference proteome</keyword>
<dbReference type="EMBL" id="FNYR01000018">
    <property type="protein sequence ID" value="SEJ05751.1"/>
    <property type="molecule type" value="Genomic_DNA"/>
</dbReference>
<dbReference type="InterPro" id="IPR011991">
    <property type="entry name" value="ArsR-like_HTH"/>
</dbReference>
<gene>
    <name evidence="4" type="ORF">SAMN05444271_11854</name>
</gene>
<dbReference type="Pfam" id="PF09339">
    <property type="entry name" value="HTH_IclR"/>
    <property type="match status" value="1"/>
</dbReference>
<dbReference type="InterPro" id="IPR036388">
    <property type="entry name" value="WH-like_DNA-bd_sf"/>
</dbReference>
<dbReference type="GO" id="GO:0003700">
    <property type="term" value="F:DNA-binding transcription factor activity"/>
    <property type="evidence" value="ECO:0007669"/>
    <property type="project" value="TreeGrafter"/>
</dbReference>
<dbReference type="InterPro" id="IPR036390">
    <property type="entry name" value="WH_DNA-bd_sf"/>
</dbReference>
<dbReference type="OrthoDB" id="14763at2157"/>
<name>A0A1H6VMB7_9EURY</name>
<dbReference type="GeneID" id="35003424"/>
<dbReference type="PANTHER" id="PTHR30136">
    <property type="entry name" value="HELIX-TURN-HELIX TRANSCRIPTIONAL REGULATOR, ICLR FAMILY"/>
    <property type="match status" value="1"/>
</dbReference>
<dbReference type="SUPFAM" id="SSF55781">
    <property type="entry name" value="GAF domain-like"/>
    <property type="match status" value="1"/>
</dbReference>
<dbReference type="KEGG" id="hae:halTADL_2654"/>
<dbReference type="InterPro" id="IPR029016">
    <property type="entry name" value="GAF-like_dom_sf"/>
</dbReference>
<evidence type="ECO:0000259" key="3">
    <source>
        <dbReference type="SMART" id="SM00346"/>
    </source>
</evidence>
<evidence type="ECO:0000256" key="2">
    <source>
        <dbReference type="ARBA" id="ARBA00023163"/>
    </source>
</evidence>
<keyword evidence="4" id="KW-0238">DNA-binding</keyword>
<evidence type="ECO:0000313" key="5">
    <source>
        <dbReference type="Proteomes" id="UP000198888"/>
    </source>
</evidence>
<proteinExistence type="predicted"/>
<accession>A0A1H6VMB7</accession>
<dbReference type="GO" id="GO:0045892">
    <property type="term" value="P:negative regulation of DNA-templated transcription"/>
    <property type="evidence" value="ECO:0007669"/>
    <property type="project" value="TreeGrafter"/>
</dbReference>
<dbReference type="Gene3D" id="3.30.450.40">
    <property type="match status" value="1"/>
</dbReference>
<dbReference type="Proteomes" id="UP000198888">
    <property type="component" value="Unassembled WGS sequence"/>
</dbReference>
<dbReference type="InterPro" id="IPR005471">
    <property type="entry name" value="Tscrpt_reg_IclR_N"/>
</dbReference>
<dbReference type="PANTHER" id="PTHR30136:SF35">
    <property type="entry name" value="HTH-TYPE TRANSCRIPTIONAL REGULATOR RV1719"/>
    <property type="match status" value="1"/>
</dbReference>
<protein>
    <submittedName>
        <fullName evidence="4">DNA-binding transcriptional regulator, IclR family</fullName>
    </submittedName>
</protein>
<accession>A0A2H4Q4T6</accession>
<sequence>MTYEANRPVKTSLKTFAIIEQLSRTDRVRVSDLAADLETSKGIIHNHLSTLRELGYVRKADDGYQLSPKLLRVGFRTRSNSRLYTFAHDFLAAFANQFETSVLLVETAGSDCVVVDTHDIPDTTVDVGTAIPRSTSLPGQAISAQNETIDHGESVSNDTGAMGDSLDEQGYIVGPLSDEITHRCVAAPIVDDADDCYGCLAVLLPTELSDQQRQRITEATVRLRERIETRFRSGWDDTRSFATEKHSWIE</sequence>
<dbReference type="CDD" id="cd00090">
    <property type="entry name" value="HTH_ARSR"/>
    <property type="match status" value="1"/>
</dbReference>
<evidence type="ECO:0000256" key="1">
    <source>
        <dbReference type="ARBA" id="ARBA00023015"/>
    </source>
</evidence>
<keyword evidence="2" id="KW-0804">Transcription</keyword>
<dbReference type="InterPro" id="IPR050707">
    <property type="entry name" value="HTH_MetabolicPath_Reg"/>
</dbReference>
<dbReference type="STRING" id="1073996.SAMN05444271_11854"/>
<dbReference type="Gene3D" id="1.10.10.10">
    <property type="entry name" value="Winged helix-like DNA-binding domain superfamily/Winged helix DNA-binding domain"/>
    <property type="match status" value="1"/>
</dbReference>
<dbReference type="SUPFAM" id="SSF46785">
    <property type="entry name" value="Winged helix' DNA-binding domain"/>
    <property type="match status" value="1"/>
</dbReference>
<evidence type="ECO:0000313" key="4">
    <source>
        <dbReference type="EMBL" id="SEJ05751.1"/>
    </source>
</evidence>
<dbReference type="AlphaFoldDB" id="A0A1H6VMB7"/>